<dbReference type="Proteomes" id="UP000054821">
    <property type="component" value="Unassembled WGS sequence"/>
</dbReference>
<comment type="caution">
    <text evidence="1">The sequence shown here is derived from an EMBL/GenBank/DDBJ whole genome shotgun (WGS) entry which is preliminary data.</text>
</comment>
<dbReference type="RefSeq" id="XP_018666508.1">
    <property type="nucleotide sequence ID" value="XM_018800366.1"/>
</dbReference>
<dbReference type="AlphaFoldDB" id="A0A2P4ZXK8"/>
<sequence length="222" mass="24975">MSYSAILTLPNLRGKLRPEVLRRVDRIVADLRAEVRPLTMEHQTGVQSTIKNALHNRKKELSVVEKLIGILHEEHDAGHLDTADEELCLDRYNLDRRRKALKDDSGEGQVFGTVDDETMDAFLADVSDGPSAPRTMSPLSEESHDSMDAIEIEIDGQIVVQGEDSEEWEGIDDEDELGEKWVDVDENVHEDVQDDEDGGRDIFKTAADLGLNFLAKILRKQD</sequence>
<dbReference type="GeneID" id="29980449"/>
<evidence type="ECO:0000313" key="1">
    <source>
        <dbReference type="EMBL" id="PON29034.1"/>
    </source>
</evidence>
<accession>A0A2P4ZXK8</accession>
<name>A0A2P4ZXK8_9HYPO</name>
<gene>
    <name evidence="1" type="ORF">TGAM01_v202142</name>
</gene>
<dbReference type="EMBL" id="JPDN02000005">
    <property type="protein sequence ID" value="PON29034.1"/>
    <property type="molecule type" value="Genomic_DNA"/>
</dbReference>
<evidence type="ECO:0000313" key="2">
    <source>
        <dbReference type="Proteomes" id="UP000054821"/>
    </source>
</evidence>
<proteinExistence type="predicted"/>
<keyword evidence="2" id="KW-1185">Reference proteome</keyword>
<protein>
    <submittedName>
        <fullName evidence="1">Uncharacterized protein</fullName>
    </submittedName>
</protein>
<reference evidence="1 2" key="1">
    <citation type="journal article" date="2016" name="Genome Announc.">
        <title>Draft Whole-Genome Sequence of Trichoderma gamsii T6085, a Promising Biocontrol Agent of Fusarium Head Blight on Wheat.</title>
        <authorList>
            <person name="Baroncelli R."/>
            <person name="Zapparata A."/>
            <person name="Piaggeschi G."/>
            <person name="Sarrocco S."/>
            <person name="Vannacci G."/>
        </authorList>
    </citation>
    <scope>NUCLEOTIDE SEQUENCE [LARGE SCALE GENOMIC DNA]</scope>
    <source>
        <strain evidence="1 2">T6085</strain>
    </source>
</reference>
<organism evidence="1 2">
    <name type="scientific">Trichoderma gamsii</name>
    <dbReference type="NCBI Taxonomy" id="398673"/>
    <lineage>
        <taxon>Eukaryota</taxon>
        <taxon>Fungi</taxon>
        <taxon>Dikarya</taxon>
        <taxon>Ascomycota</taxon>
        <taxon>Pezizomycotina</taxon>
        <taxon>Sordariomycetes</taxon>
        <taxon>Hypocreomycetidae</taxon>
        <taxon>Hypocreales</taxon>
        <taxon>Hypocreaceae</taxon>
        <taxon>Trichoderma</taxon>
    </lineage>
</organism>